<evidence type="ECO:0000313" key="2">
    <source>
        <dbReference type="EMBL" id="EDW91557.1"/>
    </source>
</evidence>
<dbReference type="SUPFAM" id="SSF54236">
    <property type="entry name" value="Ubiquitin-like"/>
    <property type="match status" value="1"/>
</dbReference>
<dbReference type="InterPro" id="IPR000626">
    <property type="entry name" value="Ubiquitin-like_dom"/>
</dbReference>
<dbReference type="OrthoDB" id="442921at2759"/>
<dbReference type="PROSITE" id="PS50053">
    <property type="entry name" value="UBIQUITIN_2"/>
    <property type="match status" value="1"/>
</dbReference>
<protein>
    <recommendedName>
        <fullName evidence="1">Ubiquitin-like domain-containing protein</fullName>
    </recommendedName>
</protein>
<dbReference type="InterPro" id="IPR029071">
    <property type="entry name" value="Ubiquitin-like_domsf"/>
</dbReference>
<dbReference type="HOGENOM" id="CLU_2608528_0_0_1"/>
<evidence type="ECO:0000313" key="3">
    <source>
        <dbReference type="Proteomes" id="UP000002282"/>
    </source>
</evidence>
<dbReference type="InterPro" id="IPR022617">
    <property type="entry name" value="Rad60/SUMO-like_dom"/>
</dbReference>
<feature type="domain" description="Ubiquitin-like" evidence="1">
    <location>
        <begin position="29"/>
        <end position="76"/>
    </location>
</feature>
<name>B4PBS3_DROYA</name>
<reference evidence="2 3" key="1">
    <citation type="journal article" date="2007" name="Nature">
        <title>Evolution of genes and genomes on the Drosophila phylogeny.</title>
        <authorList>
            <consortium name="Drosophila 12 Genomes Consortium"/>
            <person name="Clark A.G."/>
            <person name="Eisen M.B."/>
            <person name="Smith D.R."/>
            <person name="Bergman C.M."/>
            <person name="Oliver B."/>
            <person name="Markow T.A."/>
            <person name="Kaufman T.C."/>
            <person name="Kellis M."/>
            <person name="Gelbart W."/>
            <person name="Iyer V.N."/>
            <person name="Pollard D.A."/>
            <person name="Sackton T.B."/>
            <person name="Larracuente A.M."/>
            <person name="Singh N.D."/>
            <person name="Abad J.P."/>
            <person name="Abt D.N."/>
            <person name="Adryan B."/>
            <person name="Aguade M."/>
            <person name="Akashi H."/>
            <person name="Anderson W.W."/>
            <person name="Aquadro C.F."/>
            <person name="Ardell D.H."/>
            <person name="Arguello R."/>
            <person name="Artieri C.G."/>
            <person name="Barbash D.A."/>
            <person name="Barker D."/>
            <person name="Barsanti P."/>
            <person name="Batterham P."/>
            <person name="Batzoglou S."/>
            <person name="Begun D."/>
            <person name="Bhutkar A."/>
            <person name="Blanco E."/>
            <person name="Bosak S.A."/>
            <person name="Bradley R.K."/>
            <person name="Brand A.D."/>
            <person name="Brent M.R."/>
            <person name="Brooks A.N."/>
            <person name="Brown R.H."/>
            <person name="Butlin R.K."/>
            <person name="Caggese C."/>
            <person name="Calvi B.R."/>
            <person name="Bernardo de Carvalho A."/>
            <person name="Caspi A."/>
            <person name="Castrezana S."/>
            <person name="Celniker S.E."/>
            <person name="Chang J.L."/>
            <person name="Chapple C."/>
            <person name="Chatterji S."/>
            <person name="Chinwalla A."/>
            <person name="Civetta A."/>
            <person name="Clifton S.W."/>
            <person name="Comeron J.M."/>
            <person name="Costello J.C."/>
            <person name="Coyne J.A."/>
            <person name="Daub J."/>
            <person name="David R.G."/>
            <person name="Delcher A.L."/>
            <person name="Delehaunty K."/>
            <person name="Do C.B."/>
            <person name="Ebling H."/>
            <person name="Edwards K."/>
            <person name="Eickbush T."/>
            <person name="Evans J.D."/>
            <person name="Filipski A."/>
            <person name="Findeiss S."/>
            <person name="Freyhult E."/>
            <person name="Fulton L."/>
            <person name="Fulton R."/>
            <person name="Garcia A.C."/>
            <person name="Gardiner A."/>
            <person name="Garfield D.A."/>
            <person name="Garvin B.E."/>
            <person name="Gibson G."/>
            <person name="Gilbert D."/>
            <person name="Gnerre S."/>
            <person name="Godfrey J."/>
            <person name="Good R."/>
            <person name="Gotea V."/>
            <person name="Gravely B."/>
            <person name="Greenberg A.J."/>
            <person name="Griffiths-Jones S."/>
            <person name="Gross S."/>
            <person name="Guigo R."/>
            <person name="Gustafson E.A."/>
            <person name="Haerty W."/>
            <person name="Hahn M.W."/>
            <person name="Halligan D.L."/>
            <person name="Halpern A.L."/>
            <person name="Halter G.M."/>
            <person name="Han M.V."/>
            <person name="Heger A."/>
            <person name="Hillier L."/>
            <person name="Hinrichs A.S."/>
            <person name="Holmes I."/>
            <person name="Hoskins R.A."/>
            <person name="Hubisz M.J."/>
            <person name="Hultmark D."/>
            <person name="Huntley M.A."/>
            <person name="Jaffe D.B."/>
            <person name="Jagadeeshan S."/>
            <person name="Jeck W.R."/>
            <person name="Johnson J."/>
            <person name="Jones C.D."/>
            <person name="Jordan W.C."/>
            <person name="Karpen G.H."/>
            <person name="Kataoka E."/>
            <person name="Keightley P.D."/>
            <person name="Kheradpour P."/>
            <person name="Kirkness E.F."/>
            <person name="Koerich L.B."/>
            <person name="Kristiansen K."/>
            <person name="Kudrna D."/>
            <person name="Kulathinal R.J."/>
            <person name="Kumar S."/>
            <person name="Kwok R."/>
            <person name="Lander E."/>
            <person name="Langley C.H."/>
            <person name="Lapoint R."/>
            <person name="Lazzaro B.P."/>
            <person name="Lee S.J."/>
            <person name="Levesque L."/>
            <person name="Li R."/>
            <person name="Lin C.F."/>
            <person name="Lin M.F."/>
            <person name="Lindblad-Toh K."/>
            <person name="Llopart A."/>
            <person name="Long M."/>
            <person name="Low L."/>
            <person name="Lozovsky E."/>
            <person name="Lu J."/>
            <person name="Luo M."/>
            <person name="Machado C.A."/>
            <person name="Makalowski W."/>
            <person name="Marzo M."/>
            <person name="Matsuda M."/>
            <person name="Matzkin L."/>
            <person name="McAllister B."/>
            <person name="McBride C.S."/>
            <person name="McKernan B."/>
            <person name="McKernan K."/>
            <person name="Mendez-Lago M."/>
            <person name="Minx P."/>
            <person name="Mollenhauer M.U."/>
            <person name="Montooth K."/>
            <person name="Mount S.M."/>
            <person name="Mu X."/>
            <person name="Myers E."/>
            <person name="Negre B."/>
            <person name="Newfeld S."/>
            <person name="Nielsen R."/>
            <person name="Noor M.A."/>
            <person name="O'Grady P."/>
            <person name="Pachter L."/>
            <person name="Papaceit M."/>
            <person name="Parisi M.J."/>
            <person name="Parisi M."/>
            <person name="Parts L."/>
            <person name="Pedersen J.S."/>
            <person name="Pesole G."/>
            <person name="Phillippy A.M."/>
            <person name="Ponting C.P."/>
            <person name="Pop M."/>
            <person name="Porcelli D."/>
            <person name="Powell J.R."/>
            <person name="Prohaska S."/>
            <person name="Pruitt K."/>
            <person name="Puig M."/>
            <person name="Quesneville H."/>
            <person name="Ram K.R."/>
            <person name="Rand D."/>
            <person name="Rasmussen M.D."/>
            <person name="Reed L.K."/>
            <person name="Reenan R."/>
            <person name="Reily A."/>
            <person name="Remington K.A."/>
            <person name="Rieger T.T."/>
            <person name="Ritchie M.G."/>
            <person name="Robin C."/>
            <person name="Rogers Y.H."/>
            <person name="Rohde C."/>
            <person name="Rozas J."/>
            <person name="Rubenfield M.J."/>
            <person name="Ruiz A."/>
            <person name="Russo S."/>
            <person name="Salzberg S.L."/>
            <person name="Sanchez-Gracia A."/>
            <person name="Saranga D.J."/>
            <person name="Sato H."/>
            <person name="Schaeffer S.W."/>
            <person name="Schatz M.C."/>
            <person name="Schlenke T."/>
            <person name="Schwartz R."/>
            <person name="Segarra C."/>
            <person name="Singh R.S."/>
            <person name="Sirot L."/>
            <person name="Sirota M."/>
            <person name="Sisneros N.B."/>
            <person name="Smith C.D."/>
            <person name="Smith T.F."/>
            <person name="Spieth J."/>
            <person name="Stage D.E."/>
            <person name="Stark A."/>
            <person name="Stephan W."/>
            <person name="Strausberg R.L."/>
            <person name="Strempel S."/>
            <person name="Sturgill D."/>
            <person name="Sutton G."/>
            <person name="Sutton G.G."/>
            <person name="Tao W."/>
            <person name="Teichmann S."/>
            <person name="Tobari Y.N."/>
            <person name="Tomimura Y."/>
            <person name="Tsolas J.M."/>
            <person name="Valente V.L."/>
            <person name="Venter E."/>
            <person name="Venter J.C."/>
            <person name="Vicario S."/>
            <person name="Vieira F.G."/>
            <person name="Vilella A.J."/>
            <person name="Villasante A."/>
            <person name="Walenz B."/>
            <person name="Wang J."/>
            <person name="Wasserman M."/>
            <person name="Watts T."/>
            <person name="Wilson D."/>
            <person name="Wilson R.K."/>
            <person name="Wing R.A."/>
            <person name="Wolfner M.F."/>
            <person name="Wong A."/>
            <person name="Wong G.K."/>
            <person name="Wu C.I."/>
            <person name="Wu G."/>
            <person name="Yamamoto D."/>
            <person name="Yang H.P."/>
            <person name="Yang S.P."/>
            <person name="Yorke J.A."/>
            <person name="Yoshida K."/>
            <person name="Zdobnov E."/>
            <person name="Zhang P."/>
            <person name="Zhang Y."/>
            <person name="Zimin A.V."/>
            <person name="Baldwin J."/>
            <person name="Abdouelleil A."/>
            <person name="Abdulkadir J."/>
            <person name="Abebe A."/>
            <person name="Abera B."/>
            <person name="Abreu J."/>
            <person name="Acer S.C."/>
            <person name="Aftuck L."/>
            <person name="Alexander A."/>
            <person name="An P."/>
            <person name="Anderson E."/>
            <person name="Anderson S."/>
            <person name="Arachi H."/>
            <person name="Azer M."/>
            <person name="Bachantsang P."/>
            <person name="Barry A."/>
            <person name="Bayul T."/>
            <person name="Berlin A."/>
            <person name="Bessette D."/>
            <person name="Bloom T."/>
            <person name="Blye J."/>
            <person name="Boguslavskiy L."/>
            <person name="Bonnet C."/>
            <person name="Boukhgalter B."/>
            <person name="Bourzgui I."/>
            <person name="Brown A."/>
            <person name="Cahill P."/>
            <person name="Channer S."/>
            <person name="Cheshatsang Y."/>
            <person name="Chuda L."/>
            <person name="Citroen M."/>
            <person name="Collymore A."/>
            <person name="Cooke P."/>
            <person name="Costello M."/>
            <person name="D'Aco K."/>
            <person name="Daza R."/>
            <person name="De Haan G."/>
            <person name="DeGray S."/>
            <person name="DeMaso C."/>
            <person name="Dhargay N."/>
            <person name="Dooley K."/>
            <person name="Dooley E."/>
            <person name="Doricent M."/>
            <person name="Dorje P."/>
            <person name="Dorjee K."/>
            <person name="Dupes A."/>
            <person name="Elong R."/>
            <person name="Falk J."/>
            <person name="Farina A."/>
            <person name="Faro S."/>
            <person name="Ferguson D."/>
            <person name="Fisher S."/>
            <person name="Foley C.D."/>
            <person name="Franke A."/>
            <person name="Friedrich D."/>
            <person name="Gadbois L."/>
            <person name="Gearin G."/>
            <person name="Gearin C.R."/>
            <person name="Giannoukos G."/>
            <person name="Goode T."/>
            <person name="Graham J."/>
            <person name="Grandbois E."/>
            <person name="Grewal S."/>
            <person name="Gyaltsen K."/>
            <person name="Hafez N."/>
            <person name="Hagos B."/>
            <person name="Hall J."/>
            <person name="Henson C."/>
            <person name="Hollinger A."/>
            <person name="Honan T."/>
            <person name="Huard M.D."/>
            <person name="Hughes L."/>
            <person name="Hurhula B."/>
            <person name="Husby M.E."/>
            <person name="Kamat A."/>
            <person name="Kanga B."/>
            <person name="Kashin S."/>
            <person name="Khazanovich D."/>
            <person name="Kisner P."/>
            <person name="Lance K."/>
            <person name="Lara M."/>
            <person name="Lee W."/>
            <person name="Lennon N."/>
            <person name="Letendre F."/>
            <person name="LeVine R."/>
            <person name="Lipovsky A."/>
            <person name="Liu X."/>
            <person name="Liu J."/>
            <person name="Liu S."/>
            <person name="Lokyitsang T."/>
            <person name="Lokyitsang Y."/>
            <person name="Lubonja R."/>
            <person name="Lui A."/>
            <person name="MacDonald P."/>
            <person name="Magnisalis V."/>
            <person name="Maru K."/>
            <person name="Matthews C."/>
            <person name="McCusker W."/>
            <person name="McDonough S."/>
            <person name="Mehta T."/>
            <person name="Meldrim J."/>
            <person name="Meneus L."/>
            <person name="Mihai O."/>
            <person name="Mihalev A."/>
            <person name="Mihova T."/>
            <person name="Mittelman R."/>
            <person name="Mlenga V."/>
            <person name="Montmayeur A."/>
            <person name="Mulrain L."/>
            <person name="Navidi A."/>
            <person name="Naylor J."/>
            <person name="Negash T."/>
            <person name="Nguyen T."/>
            <person name="Nguyen N."/>
            <person name="Nicol R."/>
            <person name="Norbu C."/>
            <person name="Norbu N."/>
            <person name="Novod N."/>
            <person name="O'Neill B."/>
            <person name="Osman S."/>
            <person name="Markiewicz E."/>
            <person name="Oyono O.L."/>
            <person name="Patti C."/>
            <person name="Phunkhang P."/>
            <person name="Pierre F."/>
            <person name="Priest M."/>
            <person name="Raghuraman S."/>
            <person name="Rege F."/>
            <person name="Reyes R."/>
            <person name="Rise C."/>
            <person name="Rogov P."/>
            <person name="Ross K."/>
            <person name="Ryan E."/>
            <person name="Settipalli S."/>
            <person name="Shea T."/>
            <person name="Sherpa N."/>
            <person name="Shi L."/>
            <person name="Shih D."/>
            <person name="Sparrow T."/>
            <person name="Spaulding J."/>
            <person name="Stalker J."/>
            <person name="Stange-Thomann N."/>
            <person name="Stavropoulos S."/>
            <person name="Stone C."/>
            <person name="Strader C."/>
            <person name="Tesfaye S."/>
            <person name="Thomson T."/>
            <person name="Thoulutsang Y."/>
            <person name="Thoulutsang D."/>
            <person name="Topham K."/>
            <person name="Topping I."/>
            <person name="Tsamla T."/>
            <person name="Vassiliev H."/>
            <person name="Vo A."/>
            <person name="Wangchuk T."/>
            <person name="Wangdi T."/>
            <person name="Weiand M."/>
            <person name="Wilkinson J."/>
            <person name="Wilson A."/>
            <person name="Yadav S."/>
            <person name="Young G."/>
            <person name="Yu Q."/>
            <person name="Zembek L."/>
            <person name="Zhong D."/>
            <person name="Zimmer A."/>
            <person name="Zwirko Z."/>
            <person name="Jaffe D.B."/>
            <person name="Alvarez P."/>
            <person name="Brockman W."/>
            <person name="Butler J."/>
            <person name="Chin C."/>
            <person name="Gnerre S."/>
            <person name="Grabherr M."/>
            <person name="Kleber M."/>
            <person name="Mauceli E."/>
            <person name="MacCallum I."/>
        </authorList>
    </citation>
    <scope>NUCLEOTIDE SEQUENCE [LARGE SCALE GENOMIC DNA]</scope>
    <source>
        <strain evidence="3">Tai18E2 / Tucson 14021-0261.01</strain>
    </source>
</reference>
<gene>
    <name evidence="2" type="primary">Dyak\GE12006</name>
    <name evidence="2" type="synonym">dyak_GLEANR_12295</name>
    <name evidence="2" type="synonym">GE12006</name>
    <name evidence="2" type="ORF">Dyak_GE12006</name>
</gene>
<accession>B4PBS3</accession>
<organism evidence="2 3">
    <name type="scientific">Drosophila yakuba</name>
    <name type="common">Fruit fly</name>
    <dbReference type="NCBI Taxonomy" id="7245"/>
    <lineage>
        <taxon>Eukaryota</taxon>
        <taxon>Metazoa</taxon>
        <taxon>Ecdysozoa</taxon>
        <taxon>Arthropoda</taxon>
        <taxon>Hexapoda</taxon>
        <taxon>Insecta</taxon>
        <taxon>Pterygota</taxon>
        <taxon>Neoptera</taxon>
        <taxon>Endopterygota</taxon>
        <taxon>Diptera</taxon>
        <taxon>Brachycera</taxon>
        <taxon>Muscomorpha</taxon>
        <taxon>Ephydroidea</taxon>
        <taxon>Drosophilidae</taxon>
        <taxon>Drosophila</taxon>
        <taxon>Sophophora</taxon>
    </lineage>
</organism>
<evidence type="ECO:0000259" key="1">
    <source>
        <dbReference type="PROSITE" id="PS50053"/>
    </source>
</evidence>
<proteinExistence type="predicted"/>
<reference evidence="2 3" key="2">
    <citation type="journal article" date="2007" name="PLoS Biol.">
        <title>Principles of genome evolution in the Drosophila melanogaster species group.</title>
        <authorList>
            <person name="Ranz J.M."/>
            <person name="Maurin D."/>
            <person name="Chan Y.S."/>
            <person name="von Grotthuss M."/>
            <person name="Hillier L.W."/>
            <person name="Roote J."/>
            <person name="Ashburner M."/>
            <person name="Bergman C.M."/>
        </authorList>
    </citation>
    <scope>NUCLEOTIDE SEQUENCE [LARGE SCALE GENOMIC DNA]</scope>
    <source>
        <strain evidence="3">Tai18E2 / Tucson 14021-0261.01</strain>
    </source>
</reference>
<dbReference type="EMBL" id="CM000158">
    <property type="protein sequence ID" value="EDW91557.1"/>
    <property type="molecule type" value="Genomic_DNA"/>
</dbReference>
<dbReference type="Pfam" id="PF11976">
    <property type="entry name" value="Rad60-SLD"/>
    <property type="match status" value="1"/>
</dbReference>
<dbReference type="PhylomeDB" id="B4PBS3"/>
<dbReference type="CDD" id="cd01763">
    <property type="entry name" value="Ubl_SUMO_like"/>
    <property type="match status" value="1"/>
</dbReference>
<sequence>MANQSKIIWLLSSNGHHLKCHVNTEEPLTALLKQKYAQAFGVSSESLTLILDGEKIQEEDTFDSLGMVDYDIVDVLEGTWCTNTMKT</sequence>
<dbReference type="AlphaFoldDB" id="B4PBS3"/>
<dbReference type="Gene3D" id="3.10.20.90">
    <property type="entry name" value="Phosphatidylinositol 3-kinase Catalytic Subunit, Chain A, domain 1"/>
    <property type="match status" value="1"/>
</dbReference>
<dbReference type="Proteomes" id="UP000002282">
    <property type="component" value="Chromosome 2R"/>
</dbReference>
<dbReference type="KEGG" id="dya:Dyak_GE12006"/>
<keyword evidence="3" id="KW-1185">Reference proteome</keyword>
<dbReference type="OMA" id="GQQIMEW"/>